<feature type="compositionally biased region" description="Basic and acidic residues" evidence="1">
    <location>
        <begin position="307"/>
        <end position="317"/>
    </location>
</feature>
<reference evidence="4" key="1">
    <citation type="submission" date="2022-06" db="EMBL/GenBank/DDBJ databases">
        <authorList>
            <consortium name="SYNGENTA / RWTH Aachen University"/>
        </authorList>
    </citation>
    <scope>NUCLEOTIDE SEQUENCE</scope>
</reference>
<name>A0AAV0BG79_PHAPC</name>
<dbReference type="Proteomes" id="UP001153365">
    <property type="component" value="Unassembled WGS sequence"/>
</dbReference>
<dbReference type="SUPFAM" id="SSF48371">
    <property type="entry name" value="ARM repeat"/>
    <property type="match status" value="1"/>
</dbReference>
<dbReference type="EMBL" id="CALTRL010005704">
    <property type="protein sequence ID" value="CAH7685038.1"/>
    <property type="molecule type" value="Genomic_DNA"/>
</dbReference>
<evidence type="ECO:0000259" key="3">
    <source>
        <dbReference type="Pfam" id="PF10363"/>
    </source>
</evidence>
<keyword evidence="2" id="KW-1133">Transmembrane helix</keyword>
<evidence type="ECO:0000313" key="5">
    <source>
        <dbReference type="Proteomes" id="UP001153365"/>
    </source>
</evidence>
<protein>
    <recommendedName>
        <fullName evidence="3">RNA polymerase II assembly factor Rtp1 C-terminal domain-containing protein</fullName>
    </recommendedName>
</protein>
<dbReference type="InterPro" id="IPR016024">
    <property type="entry name" value="ARM-type_fold"/>
</dbReference>
<evidence type="ECO:0000256" key="2">
    <source>
        <dbReference type="SAM" id="Phobius"/>
    </source>
</evidence>
<dbReference type="AlphaFoldDB" id="A0AAV0BG79"/>
<dbReference type="Pfam" id="PF10363">
    <property type="entry name" value="RTP1_C1"/>
    <property type="match status" value="1"/>
</dbReference>
<evidence type="ECO:0000256" key="1">
    <source>
        <dbReference type="SAM" id="MobiDB-lite"/>
    </source>
</evidence>
<feature type="domain" description="RNA polymerase II assembly factor Rtp1 C-terminal" evidence="3">
    <location>
        <begin position="166"/>
        <end position="217"/>
    </location>
</feature>
<accession>A0AAV0BG79</accession>
<keyword evidence="2" id="KW-0812">Transmembrane</keyword>
<organism evidence="4 5">
    <name type="scientific">Phakopsora pachyrhizi</name>
    <name type="common">Asian soybean rust disease fungus</name>
    <dbReference type="NCBI Taxonomy" id="170000"/>
    <lineage>
        <taxon>Eukaryota</taxon>
        <taxon>Fungi</taxon>
        <taxon>Dikarya</taxon>
        <taxon>Basidiomycota</taxon>
        <taxon>Pucciniomycotina</taxon>
        <taxon>Pucciniomycetes</taxon>
        <taxon>Pucciniales</taxon>
        <taxon>Phakopsoraceae</taxon>
        <taxon>Phakopsora</taxon>
    </lineage>
</organism>
<dbReference type="InterPro" id="IPR019451">
    <property type="entry name" value="Rtp1_C1"/>
</dbReference>
<proteinExistence type="predicted"/>
<evidence type="ECO:0000313" key="4">
    <source>
        <dbReference type="EMBL" id="CAH7685038.1"/>
    </source>
</evidence>
<comment type="caution">
    <text evidence="4">The sequence shown here is derived from an EMBL/GenBank/DDBJ whole genome shotgun (WGS) entry which is preliminary data.</text>
</comment>
<keyword evidence="5" id="KW-1185">Reference proteome</keyword>
<feature type="transmembrane region" description="Helical" evidence="2">
    <location>
        <begin position="271"/>
        <end position="289"/>
    </location>
</feature>
<keyword evidence="2" id="KW-0472">Membrane</keyword>
<sequence>MLPEYCIKWASVMDKDPIQLEISKSLTHERAPTYIQNPDQLQLLTGPNLEESWESCSDEDNHKGKLNESNLIVVTDATLPFIMPYEDEVDEFNDWRSNLSNLRGGHQDNHGENNNEMIKEDIEQESLPGSWLGSIHVYQSKPRESSSLESSGLGSTERFSKINRIVTNVIVLILKMIKEEDSLVYLNSIKALCKLAEKYPEEICDWLNLIYESLKDQSGDREKAASKLEIIMAMMSSTMTILCSCGNLGLYHEAVPEQADGKLDIIQFIRLFGIALLVLVLIILGIEIWECVIPSPRDQTSDEADHEPEPRELQDRPQKVWKYIKKDC</sequence>
<feature type="region of interest" description="Disordered" evidence="1">
    <location>
        <begin position="297"/>
        <end position="317"/>
    </location>
</feature>
<gene>
    <name evidence="4" type="ORF">PPACK8108_LOCUS19508</name>
</gene>